<name>A0A245ZEE1_9SPHN</name>
<evidence type="ECO:0000256" key="2">
    <source>
        <dbReference type="SAM" id="SignalP"/>
    </source>
</evidence>
<feature type="signal peptide" evidence="2">
    <location>
        <begin position="1"/>
        <end position="23"/>
    </location>
</feature>
<feature type="chain" id="PRO_5012512494" evidence="2">
    <location>
        <begin position="24"/>
        <end position="272"/>
    </location>
</feature>
<gene>
    <name evidence="3" type="ORF">SPDO_29400</name>
</gene>
<evidence type="ECO:0000313" key="4">
    <source>
        <dbReference type="Proteomes" id="UP000197290"/>
    </source>
</evidence>
<comment type="caution">
    <text evidence="3">The sequence shown here is derived from an EMBL/GenBank/DDBJ whole genome shotgun (WGS) entry which is preliminary data.</text>
</comment>
<sequence length="272" mass="29336">MRFLAIGGLIFAGLIGSTPAAHAQSTGLDDLVGARAGQAEGELQRRGYRLSSSSKGDDRSYTNWWSADRRQCVTIATMDGRYAAIIPTTPPDCRQSAAQPASRPEPYRSSAGYGRSAPQTGTPSYAQGDDAGAAGAGDLGLVCFGDGQRPTVANNAGWTWNDRTNRYDYGTRSELTQEHFDASLMLQLWDGGGRIRLPKKLIPPIHSRGQGDWWDLDGVATTPDTIHANYRLNGLNKPKITVDRRSGRITVVGLGDYAFRGTCDVAGGPRRF</sequence>
<keyword evidence="4" id="KW-1185">Reference proteome</keyword>
<evidence type="ECO:0000256" key="1">
    <source>
        <dbReference type="SAM" id="MobiDB-lite"/>
    </source>
</evidence>
<organism evidence="3 4">
    <name type="scientific">Sphingomonas dokdonensis</name>
    <dbReference type="NCBI Taxonomy" id="344880"/>
    <lineage>
        <taxon>Bacteria</taxon>
        <taxon>Pseudomonadati</taxon>
        <taxon>Pseudomonadota</taxon>
        <taxon>Alphaproteobacteria</taxon>
        <taxon>Sphingomonadales</taxon>
        <taxon>Sphingomonadaceae</taxon>
        <taxon>Sphingomonas</taxon>
    </lineage>
</organism>
<dbReference type="EMBL" id="NBBI01000007">
    <property type="protein sequence ID" value="OWK28107.1"/>
    <property type="molecule type" value="Genomic_DNA"/>
</dbReference>
<dbReference type="OrthoDB" id="594865at2"/>
<protein>
    <submittedName>
        <fullName evidence="3">Uncharacterized protein</fullName>
    </submittedName>
</protein>
<keyword evidence="2" id="KW-0732">Signal</keyword>
<reference evidence="3 4" key="1">
    <citation type="submission" date="2017-03" db="EMBL/GenBank/DDBJ databases">
        <title>Genome sequence of Sphingomonas dokdonensis DSM 21029.</title>
        <authorList>
            <person name="Poehlein A."/>
            <person name="Wuebbeler J.H."/>
            <person name="Steinbuechel A."/>
            <person name="Daniel R."/>
        </authorList>
    </citation>
    <scope>NUCLEOTIDE SEQUENCE [LARGE SCALE GENOMIC DNA]</scope>
    <source>
        <strain evidence="3 4">DSM 21029</strain>
    </source>
</reference>
<accession>A0A245ZEE1</accession>
<dbReference type="Proteomes" id="UP000197290">
    <property type="component" value="Unassembled WGS sequence"/>
</dbReference>
<feature type="region of interest" description="Disordered" evidence="1">
    <location>
        <begin position="87"/>
        <end position="131"/>
    </location>
</feature>
<proteinExistence type="predicted"/>
<evidence type="ECO:0000313" key="3">
    <source>
        <dbReference type="EMBL" id="OWK28107.1"/>
    </source>
</evidence>
<dbReference type="AlphaFoldDB" id="A0A245ZEE1"/>